<protein>
    <submittedName>
        <fullName evidence="2">DUF2269 domain-containing protein</fullName>
    </submittedName>
</protein>
<evidence type="ECO:0000256" key="1">
    <source>
        <dbReference type="SAM" id="Phobius"/>
    </source>
</evidence>
<feature type="transmembrane region" description="Helical" evidence="1">
    <location>
        <begin position="50"/>
        <end position="70"/>
    </location>
</feature>
<dbReference type="EMBL" id="JAEKLZ010000227">
    <property type="protein sequence ID" value="MBW8726664.1"/>
    <property type="molecule type" value="Genomic_DNA"/>
</dbReference>
<dbReference type="AlphaFoldDB" id="A0A952FQY2"/>
<keyword evidence="1" id="KW-1133">Transmembrane helix</keyword>
<dbReference type="InterPro" id="IPR018729">
    <property type="entry name" value="DUF2269_transmembrane"/>
</dbReference>
<name>A0A952FQY2_9PROT</name>
<gene>
    <name evidence="2" type="ORF">JF625_16125</name>
</gene>
<sequence length="162" mass="17925">MVPGIGTIHALTVACWLPVVWLQLRAARLAEEAVASGQALPKAYHDALRLWFFLGWPAFIAVLAIFWLMLAKPSIHRNLVPSISCFVAFLPEALEPARIRPVPAHDGRKWSRIPKIGPCIVRKGHFMAVFTVANGREFRRSGHVSLGKGISWRFSPCPTAPA</sequence>
<proteinExistence type="predicted"/>
<evidence type="ECO:0000313" key="2">
    <source>
        <dbReference type="EMBL" id="MBW8726664.1"/>
    </source>
</evidence>
<keyword evidence="1" id="KW-0472">Membrane</keyword>
<reference evidence="2" key="1">
    <citation type="submission" date="2020-06" db="EMBL/GenBank/DDBJ databases">
        <title>Stable isotope informed genome-resolved metagenomics uncovers potential trophic interactions in rhizosphere soil.</title>
        <authorList>
            <person name="Starr E.P."/>
            <person name="Shi S."/>
            <person name="Blazewicz S.J."/>
            <person name="Koch B.J."/>
            <person name="Probst A.J."/>
            <person name="Hungate B.A."/>
            <person name="Pett-Ridge J."/>
            <person name="Firestone M.K."/>
            <person name="Banfield J.F."/>
        </authorList>
    </citation>
    <scope>NUCLEOTIDE SEQUENCE</scope>
    <source>
        <strain evidence="2">YM_69_17</strain>
    </source>
</reference>
<evidence type="ECO:0000313" key="3">
    <source>
        <dbReference type="Proteomes" id="UP000700706"/>
    </source>
</evidence>
<dbReference type="Pfam" id="PF10027">
    <property type="entry name" value="DUF2269"/>
    <property type="match status" value="1"/>
</dbReference>
<organism evidence="2 3">
    <name type="scientific">Inquilinus limosus</name>
    <dbReference type="NCBI Taxonomy" id="171674"/>
    <lineage>
        <taxon>Bacteria</taxon>
        <taxon>Pseudomonadati</taxon>
        <taxon>Pseudomonadota</taxon>
        <taxon>Alphaproteobacteria</taxon>
        <taxon>Rhodospirillales</taxon>
        <taxon>Rhodospirillaceae</taxon>
        <taxon>Inquilinus</taxon>
    </lineage>
</organism>
<comment type="caution">
    <text evidence="2">The sequence shown here is derived from an EMBL/GenBank/DDBJ whole genome shotgun (WGS) entry which is preliminary data.</text>
</comment>
<dbReference type="Proteomes" id="UP000700706">
    <property type="component" value="Unassembled WGS sequence"/>
</dbReference>
<accession>A0A952FQY2</accession>
<keyword evidence="1" id="KW-0812">Transmembrane</keyword>